<protein>
    <recommendedName>
        <fullName evidence="2 5">Cell shape-determining protein MreC</fullName>
    </recommendedName>
    <alternativeName>
        <fullName evidence="4 5">Cell shape protein MreC</fullName>
    </alternativeName>
</protein>
<proteinExistence type="inferred from homology"/>
<accession>A0A2W0C190</accession>
<evidence type="ECO:0000256" key="3">
    <source>
        <dbReference type="ARBA" id="ARBA00022960"/>
    </source>
</evidence>
<feature type="domain" description="Rod shape-determining protein MreC beta-barrel core" evidence="6">
    <location>
        <begin position="129"/>
        <end position="284"/>
    </location>
</feature>
<comment type="function">
    <text evidence="5">Involved in formation and maintenance of cell shape.</text>
</comment>
<dbReference type="PANTHER" id="PTHR34138:SF1">
    <property type="entry name" value="CELL SHAPE-DETERMINING PROTEIN MREC"/>
    <property type="match status" value="1"/>
</dbReference>
<dbReference type="GO" id="GO:0008360">
    <property type="term" value="P:regulation of cell shape"/>
    <property type="evidence" value="ECO:0007669"/>
    <property type="project" value="UniProtKB-KW"/>
</dbReference>
<dbReference type="InterPro" id="IPR007221">
    <property type="entry name" value="MreC"/>
</dbReference>
<dbReference type="Gene3D" id="2.40.10.350">
    <property type="entry name" value="Rod shape-determining protein MreC, domain 2"/>
    <property type="match status" value="1"/>
</dbReference>
<reference evidence="7 8" key="1">
    <citation type="submission" date="2018-01" db="EMBL/GenBank/DDBJ databases">
        <title>Genome sequence of the PGP bacterium Paenibacillus illinoisensis E3.</title>
        <authorList>
            <person name="Rolli E."/>
            <person name="Marasco R."/>
            <person name="Bessem C."/>
            <person name="Michoud G."/>
            <person name="Gaiarsa S."/>
            <person name="Borin S."/>
            <person name="Daffonchio D."/>
        </authorList>
    </citation>
    <scope>NUCLEOTIDE SEQUENCE [LARGE SCALE GENOMIC DNA]</scope>
    <source>
        <strain evidence="7 8">E3</strain>
    </source>
</reference>
<evidence type="ECO:0000313" key="7">
    <source>
        <dbReference type="EMBL" id="PYY25690.1"/>
    </source>
</evidence>
<dbReference type="PIRSF" id="PIRSF038471">
    <property type="entry name" value="MreC"/>
    <property type="match status" value="1"/>
</dbReference>
<dbReference type="GO" id="GO:0005886">
    <property type="term" value="C:plasma membrane"/>
    <property type="evidence" value="ECO:0007669"/>
    <property type="project" value="TreeGrafter"/>
</dbReference>
<comment type="caution">
    <text evidence="7">The sequence shown here is derived from an EMBL/GenBank/DDBJ whole genome shotgun (WGS) entry which is preliminary data.</text>
</comment>
<organism evidence="7 8">
    <name type="scientific">Paenibacillus illinoisensis</name>
    <dbReference type="NCBI Taxonomy" id="59845"/>
    <lineage>
        <taxon>Bacteria</taxon>
        <taxon>Bacillati</taxon>
        <taxon>Bacillota</taxon>
        <taxon>Bacilli</taxon>
        <taxon>Bacillales</taxon>
        <taxon>Paenibacillaceae</taxon>
        <taxon>Paenibacillus</taxon>
    </lineage>
</organism>
<evidence type="ECO:0000256" key="1">
    <source>
        <dbReference type="ARBA" id="ARBA00009369"/>
    </source>
</evidence>
<dbReference type="InterPro" id="IPR042175">
    <property type="entry name" value="Cell/Rod_MreC_2"/>
</dbReference>
<dbReference type="Pfam" id="PF04085">
    <property type="entry name" value="MreC"/>
    <property type="match status" value="1"/>
</dbReference>
<name>A0A2W0C190_9BACL</name>
<evidence type="ECO:0000256" key="5">
    <source>
        <dbReference type="PIRNR" id="PIRNR038471"/>
    </source>
</evidence>
<keyword evidence="3 5" id="KW-0133">Cell shape</keyword>
<dbReference type="NCBIfam" id="TIGR00219">
    <property type="entry name" value="mreC"/>
    <property type="match status" value="1"/>
</dbReference>
<evidence type="ECO:0000256" key="4">
    <source>
        <dbReference type="ARBA" id="ARBA00032089"/>
    </source>
</evidence>
<gene>
    <name evidence="7" type="ORF">PIL02S_06410</name>
</gene>
<dbReference type="Gene3D" id="2.40.10.340">
    <property type="entry name" value="Rod shape-determining protein MreC, domain 1"/>
    <property type="match status" value="1"/>
</dbReference>
<dbReference type="Proteomes" id="UP000247459">
    <property type="component" value="Unassembled WGS sequence"/>
</dbReference>
<dbReference type="RefSeq" id="WP_095361430.1">
    <property type="nucleotide sequence ID" value="NZ_CP158836.1"/>
</dbReference>
<dbReference type="EMBL" id="PRLG01000033">
    <property type="protein sequence ID" value="PYY25690.1"/>
    <property type="molecule type" value="Genomic_DNA"/>
</dbReference>
<evidence type="ECO:0000259" key="6">
    <source>
        <dbReference type="Pfam" id="PF04085"/>
    </source>
</evidence>
<dbReference type="AlphaFoldDB" id="A0A2W0C190"/>
<dbReference type="OrthoDB" id="9792313at2"/>
<evidence type="ECO:0000256" key="2">
    <source>
        <dbReference type="ARBA" id="ARBA00013855"/>
    </source>
</evidence>
<sequence>MFELFKLLGNKRLFVLLVGLVTFIALMGFTLGPRTALSWPEKFLKDSVGFVQYVFYKPASAVAGFFKDVANMRAVYQENEELRIAMGHYTRDRLKYNEMEKTNDRYKDLLKFTAEQRNRYNYEYRIAQVISANSDPNSRTINIDIGENADIKPGMAVTSQDGLVGVISHVSAYTSTVNLLTSMDANDPNSNAIAATAVGKEDTVFGMIESFDPKTGMFKMTKISEESDIKKGDEIISSGIINNFPKYMRIGEVKKIEVGEYGLTRTATIEPYASFLDWKELMVVIPPEVKE</sequence>
<comment type="similarity">
    <text evidence="1 5">Belongs to the MreC family.</text>
</comment>
<evidence type="ECO:0000313" key="8">
    <source>
        <dbReference type="Proteomes" id="UP000247459"/>
    </source>
</evidence>
<dbReference type="InterPro" id="IPR055342">
    <property type="entry name" value="MreC_beta-barrel_core"/>
</dbReference>
<dbReference type="PANTHER" id="PTHR34138">
    <property type="entry name" value="CELL SHAPE-DETERMINING PROTEIN MREC"/>
    <property type="match status" value="1"/>
</dbReference>
<dbReference type="InterPro" id="IPR042177">
    <property type="entry name" value="Cell/Rod_1"/>
</dbReference>